<evidence type="ECO:0000313" key="1">
    <source>
        <dbReference type="EMBL" id="ACM20090.1"/>
    </source>
</evidence>
<dbReference type="Proteomes" id="UP000007721">
    <property type="component" value="Chromosome"/>
</dbReference>
<gene>
    <name evidence="1" type="ordered locus">Geob_1732</name>
</gene>
<evidence type="ECO:0000313" key="2">
    <source>
        <dbReference type="Proteomes" id="UP000007721"/>
    </source>
</evidence>
<organism evidence="1 2">
    <name type="scientific">Geotalea daltonii (strain DSM 22248 / JCM 15807 / FRC-32)</name>
    <name type="common">Geobacter daltonii</name>
    <dbReference type="NCBI Taxonomy" id="316067"/>
    <lineage>
        <taxon>Bacteria</taxon>
        <taxon>Pseudomonadati</taxon>
        <taxon>Thermodesulfobacteriota</taxon>
        <taxon>Desulfuromonadia</taxon>
        <taxon>Geobacterales</taxon>
        <taxon>Geobacteraceae</taxon>
        <taxon>Geotalea</taxon>
    </lineage>
</organism>
<dbReference type="STRING" id="316067.Geob_1732"/>
<dbReference type="KEGG" id="geo:Geob_1732"/>
<dbReference type="AlphaFoldDB" id="B9M6N0"/>
<dbReference type="HOGENOM" id="CLU_1508526_0_0_7"/>
<dbReference type="OrthoDB" id="7062039at2"/>
<protein>
    <submittedName>
        <fullName evidence="1">Uncharacterized protein</fullName>
    </submittedName>
</protein>
<keyword evidence="2" id="KW-1185">Reference proteome</keyword>
<sequence>MRITKIKMQVSPIFLIWILLMLLPAICWASSIPKEAEAASNLVGLRYGPGLPEGYALQRAALIDAMNGKEFGITHVKKGSTQMVWFDVMTHRVSKKAHWMILDVLVLPSFTINETLEIGQCFLNGVIDSEIVAIVEEERDQEFLSKIHRAWRANRGTGKFESIPPIGIKCTNENYGMD</sequence>
<dbReference type="eggNOG" id="ENOG5033KVA">
    <property type="taxonomic scope" value="Bacteria"/>
</dbReference>
<accession>B9M6N0</accession>
<reference evidence="1 2" key="1">
    <citation type="submission" date="2009-01" db="EMBL/GenBank/DDBJ databases">
        <title>Complete sequence of Geobacter sp. FRC-32.</title>
        <authorList>
            <consortium name="US DOE Joint Genome Institute"/>
            <person name="Lucas S."/>
            <person name="Copeland A."/>
            <person name="Lapidus A."/>
            <person name="Glavina del Rio T."/>
            <person name="Dalin E."/>
            <person name="Tice H."/>
            <person name="Bruce D."/>
            <person name="Goodwin L."/>
            <person name="Pitluck S."/>
            <person name="Saunders E."/>
            <person name="Brettin T."/>
            <person name="Detter J.C."/>
            <person name="Han C."/>
            <person name="Larimer F."/>
            <person name="Land M."/>
            <person name="Hauser L."/>
            <person name="Kyrpides N."/>
            <person name="Ovchinnikova G."/>
            <person name="Kostka J."/>
            <person name="Richardson P."/>
        </authorList>
    </citation>
    <scope>NUCLEOTIDE SEQUENCE [LARGE SCALE GENOMIC DNA]</scope>
    <source>
        <strain evidence="2">DSM 22248 / JCM 15807 / FRC-32</strain>
    </source>
</reference>
<proteinExistence type="predicted"/>
<name>B9M6N0_GEODF</name>
<dbReference type="RefSeq" id="WP_012646819.1">
    <property type="nucleotide sequence ID" value="NC_011979.1"/>
</dbReference>
<dbReference type="EMBL" id="CP001390">
    <property type="protein sequence ID" value="ACM20090.1"/>
    <property type="molecule type" value="Genomic_DNA"/>
</dbReference>